<dbReference type="InterPro" id="IPR050161">
    <property type="entry name" value="Siro_Cobalamin_biosynth"/>
</dbReference>
<dbReference type="GO" id="GO:0019354">
    <property type="term" value="P:siroheme biosynthetic process"/>
    <property type="evidence" value="ECO:0007669"/>
    <property type="project" value="UniProtKB-UniPathway"/>
</dbReference>
<keyword evidence="7" id="KW-0560">Oxidoreductase</keyword>
<dbReference type="InterPro" id="IPR014776">
    <property type="entry name" value="4pyrrole_Mease_sub2"/>
</dbReference>
<dbReference type="OrthoDB" id="9815856at2"/>
<dbReference type="FunFam" id="3.30.950.10:FF:000001">
    <property type="entry name" value="Siroheme synthase"/>
    <property type="match status" value="1"/>
</dbReference>
<dbReference type="NCBIfam" id="TIGR01470">
    <property type="entry name" value="cysG_Nterm"/>
    <property type="match status" value="1"/>
</dbReference>
<reference evidence="20 21" key="1">
    <citation type="submission" date="2017-07" db="EMBL/GenBank/DDBJ databases">
        <authorList>
            <person name="Sun Z.S."/>
            <person name="Albrecht U."/>
            <person name="Echele G."/>
            <person name="Lee C.C."/>
        </authorList>
    </citation>
    <scope>NUCLEOTIDE SEQUENCE [LARGE SCALE GENOMIC DNA]</scope>
    <source>
        <strain evidence="20 21">CGMCC 1.12710</strain>
    </source>
</reference>
<dbReference type="NCBIfam" id="NF004790">
    <property type="entry name" value="PRK06136.1"/>
    <property type="match status" value="1"/>
</dbReference>
<dbReference type="PROSITE" id="PS00840">
    <property type="entry name" value="SUMT_2"/>
    <property type="match status" value="1"/>
</dbReference>
<keyword evidence="3" id="KW-0169">Cobalamin biosynthesis</keyword>
<keyword evidence="5 16" id="KW-0808">Transferase</keyword>
<comment type="similarity">
    <text evidence="2 16">Belongs to the precorrin methyltransferase family.</text>
</comment>
<dbReference type="InterPro" id="IPR006367">
    <property type="entry name" value="Sirohaem_synthase_N"/>
</dbReference>
<dbReference type="Pfam" id="PF13241">
    <property type="entry name" value="NAD_binding_7"/>
    <property type="match status" value="1"/>
</dbReference>
<comment type="pathway">
    <text evidence="14">Cofactor biosynthesis; adenosylcobalamin biosynthesis; precorrin-2 from uroporphyrinogen III: step 1/1.</text>
</comment>
<dbReference type="InterPro" id="IPR037115">
    <property type="entry name" value="Sirohaem_synt_dimer_dom_sf"/>
</dbReference>
<evidence type="ECO:0000259" key="18">
    <source>
        <dbReference type="Pfam" id="PF10414"/>
    </source>
</evidence>
<dbReference type="FunFam" id="3.40.1010.10:FF:000001">
    <property type="entry name" value="Siroheme synthase"/>
    <property type="match status" value="1"/>
</dbReference>
<dbReference type="InterPro" id="IPR006366">
    <property type="entry name" value="CobA/CysG_C"/>
</dbReference>
<evidence type="ECO:0000256" key="2">
    <source>
        <dbReference type="ARBA" id="ARBA00005879"/>
    </source>
</evidence>
<dbReference type="PANTHER" id="PTHR45790">
    <property type="entry name" value="SIROHEME SYNTHASE-RELATED"/>
    <property type="match status" value="1"/>
</dbReference>
<evidence type="ECO:0000256" key="10">
    <source>
        <dbReference type="ARBA" id="ARBA00023244"/>
    </source>
</evidence>
<evidence type="ECO:0000313" key="20">
    <source>
        <dbReference type="EMBL" id="SNT68413.1"/>
    </source>
</evidence>
<evidence type="ECO:0000256" key="4">
    <source>
        <dbReference type="ARBA" id="ARBA00022603"/>
    </source>
</evidence>
<evidence type="ECO:0000259" key="17">
    <source>
        <dbReference type="Pfam" id="PF00590"/>
    </source>
</evidence>
<protein>
    <submittedName>
        <fullName evidence="20">Uroporphyrin-III C-methyltransferase / precorrin-2 dehydrogenase / sirohydrochlorin ferrochelatase</fullName>
    </submittedName>
</protein>
<dbReference type="NCBIfam" id="NF007922">
    <property type="entry name" value="PRK10637.1"/>
    <property type="match status" value="1"/>
</dbReference>
<evidence type="ECO:0000313" key="21">
    <source>
        <dbReference type="Proteomes" id="UP000198346"/>
    </source>
</evidence>
<evidence type="ECO:0000256" key="1">
    <source>
        <dbReference type="ARBA" id="ARBA00005010"/>
    </source>
</evidence>
<dbReference type="GO" id="GO:0043115">
    <property type="term" value="F:precorrin-2 dehydrogenase activity"/>
    <property type="evidence" value="ECO:0007669"/>
    <property type="project" value="UniProtKB-EC"/>
</dbReference>
<dbReference type="GO" id="GO:0032259">
    <property type="term" value="P:methylation"/>
    <property type="evidence" value="ECO:0007669"/>
    <property type="project" value="UniProtKB-KW"/>
</dbReference>
<dbReference type="Gene3D" id="1.10.8.210">
    <property type="entry name" value="Sirohaem synthase, dimerisation domain"/>
    <property type="match status" value="1"/>
</dbReference>
<evidence type="ECO:0000256" key="8">
    <source>
        <dbReference type="ARBA" id="ARBA00023027"/>
    </source>
</evidence>
<dbReference type="Gene3D" id="3.30.950.10">
    <property type="entry name" value="Methyltransferase, Cobalt-precorrin-4 Transmethylase, Domain 2"/>
    <property type="match status" value="1"/>
</dbReference>
<evidence type="ECO:0000256" key="12">
    <source>
        <dbReference type="ARBA" id="ARBA00025705"/>
    </source>
</evidence>
<keyword evidence="9" id="KW-0456">Lyase</keyword>
<dbReference type="UniPathway" id="UPA00262">
    <property type="reaction ID" value="UER00211"/>
</dbReference>
<evidence type="ECO:0000256" key="3">
    <source>
        <dbReference type="ARBA" id="ARBA00022573"/>
    </source>
</evidence>
<dbReference type="GO" id="GO:0009236">
    <property type="term" value="P:cobalamin biosynthetic process"/>
    <property type="evidence" value="ECO:0007669"/>
    <property type="project" value="UniProtKB-KW"/>
</dbReference>
<evidence type="ECO:0000256" key="9">
    <source>
        <dbReference type="ARBA" id="ARBA00023239"/>
    </source>
</evidence>
<dbReference type="Pfam" id="PF00590">
    <property type="entry name" value="TP_methylase"/>
    <property type="match status" value="1"/>
</dbReference>
<comment type="catalytic activity">
    <reaction evidence="13">
        <text>precorrin-2 + NAD(+) = sirohydrochlorin + NADH + 2 H(+)</text>
        <dbReference type="Rhea" id="RHEA:15613"/>
        <dbReference type="ChEBI" id="CHEBI:15378"/>
        <dbReference type="ChEBI" id="CHEBI:57540"/>
        <dbReference type="ChEBI" id="CHEBI:57945"/>
        <dbReference type="ChEBI" id="CHEBI:58351"/>
        <dbReference type="ChEBI" id="CHEBI:58827"/>
        <dbReference type="EC" id="1.3.1.76"/>
    </reaction>
</comment>
<dbReference type="EMBL" id="FZQA01000001">
    <property type="protein sequence ID" value="SNT68413.1"/>
    <property type="molecule type" value="Genomic_DNA"/>
</dbReference>
<dbReference type="InterPro" id="IPR014777">
    <property type="entry name" value="4pyrrole_Mease_sub1"/>
</dbReference>
<dbReference type="InterPro" id="IPR035996">
    <property type="entry name" value="4pyrrol_Methylase_sf"/>
</dbReference>
<dbReference type="InterPro" id="IPR036291">
    <property type="entry name" value="NAD(P)-bd_dom_sf"/>
</dbReference>
<keyword evidence="11" id="KW-0511">Multifunctional enzyme</keyword>
<dbReference type="InterPro" id="IPR000878">
    <property type="entry name" value="4pyrrol_Mease"/>
</dbReference>
<dbReference type="GO" id="GO:0004851">
    <property type="term" value="F:uroporphyrin-III C-methyltransferase activity"/>
    <property type="evidence" value="ECO:0007669"/>
    <property type="project" value="InterPro"/>
</dbReference>
<keyword evidence="10" id="KW-0627">Porphyrin biosynthesis</keyword>
<dbReference type="Pfam" id="PF10414">
    <property type="entry name" value="CysG_dimeriser"/>
    <property type="match status" value="1"/>
</dbReference>
<dbReference type="NCBIfam" id="TIGR01469">
    <property type="entry name" value="cobA_cysG_Cterm"/>
    <property type="match status" value="1"/>
</dbReference>
<evidence type="ECO:0000256" key="16">
    <source>
        <dbReference type="RuleBase" id="RU003960"/>
    </source>
</evidence>
<evidence type="ECO:0000256" key="5">
    <source>
        <dbReference type="ARBA" id="ARBA00022679"/>
    </source>
</evidence>
<evidence type="ECO:0000256" key="6">
    <source>
        <dbReference type="ARBA" id="ARBA00022691"/>
    </source>
</evidence>
<feature type="active site" description="Proton acceptor" evidence="15">
    <location>
        <position position="248"/>
    </location>
</feature>
<feature type="domain" description="Sirohaem synthase dimerisation" evidence="18">
    <location>
        <begin position="149"/>
        <end position="203"/>
    </location>
</feature>
<feature type="domain" description="Siroheme synthase central" evidence="19">
    <location>
        <begin position="123"/>
        <end position="143"/>
    </location>
</feature>
<dbReference type="GO" id="GO:0051266">
    <property type="term" value="F:sirohydrochlorin ferrochelatase activity"/>
    <property type="evidence" value="ECO:0007669"/>
    <property type="project" value="InterPro"/>
</dbReference>
<evidence type="ECO:0000259" key="19">
    <source>
        <dbReference type="Pfam" id="PF14824"/>
    </source>
</evidence>
<dbReference type="InterPro" id="IPR012409">
    <property type="entry name" value="Sirohaem_synth"/>
</dbReference>
<dbReference type="InterPro" id="IPR003043">
    <property type="entry name" value="Uropor_MeTrfase_CS"/>
</dbReference>
<keyword evidence="6" id="KW-0949">S-adenosyl-L-methionine</keyword>
<comment type="pathway">
    <text evidence="1">Porphyrin-containing compound metabolism; siroheme biosynthesis; sirohydrochlorin from precorrin-2: step 1/1.</text>
</comment>
<dbReference type="SUPFAM" id="SSF51735">
    <property type="entry name" value="NAD(P)-binding Rossmann-fold domains"/>
    <property type="match status" value="1"/>
</dbReference>
<dbReference type="PIRSF" id="PIRSF036426">
    <property type="entry name" value="Sirohaem_synth"/>
    <property type="match status" value="1"/>
</dbReference>
<dbReference type="GO" id="GO:0051287">
    <property type="term" value="F:NAD binding"/>
    <property type="evidence" value="ECO:0007669"/>
    <property type="project" value="InterPro"/>
</dbReference>
<dbReference type="InterPro" id="IPR019478">
    <property type="entry name" value="Sirohaem_synthase_dimer_dom"/>
</dbReference>
<proteinExistence type="inferred from homology"/>
<dbReference type="PROSITE" id="PS00839">
    <property type="entry name" value="SUMT_1"/>
    <property type="match status" value="1"/>
</dbReference>
<feature type="domain" description="Tetrapyrrole methylase" evidence="17">
    <location>
        <begin position="218"/>
        <end position="428"/>
    </location>
</feature>
<keyword evidence="4 16" id="KW-0489">Methyltransferase</keyword>
<dbReference type="Proteomes" id="UP000198346">
    <property type="component" value="Unassembled WGS sequence"/>
</dbReference>
<dbReference type="InterPro" id="IPR028281">
    <property type="entry name" value="Sirohaem_synthase_central"/>
</dbReference>
<organism evidence="20 21">
    <name type="scientific">Amphiplicatus metriothermophilus</name>
    <dbReference type="NCBI Taxonomy" id="1519374"/>
    <lineage>
        <taxon>Bacteria</taxon>
        <taxon>Pseudomonadati</taxon>
        <taxon>Pseudomonadota</taxon>
        <taxon>Alphaproteobacteria</taxon>
        <taxon>Parvularculales</taxon>
        <taxon>Parvularculaceae</taxon>
        <taxon>Amphiplicatus</taxon>
    </lineage>
</organism>
<evidence type="ECO:0000256" key="7">
    <source>
        <dbReference type="ARBA" id="ARBA00023002"/>
    </source>
</evidence>
<dbReference type="Gene3D" id="3.40.50.720">
    <property type="entry name" value="NAD(P)-binding Rossmann-like Domain"/>
    <property type="match status" value="1"/>
</dbReference>
<keyword evidence="8" id="KW-0520">NAD</keyword>
<dbReference type="Pfam" id="PF14824">
    <property type="entry name" value="Sirohm_synth_M"/>
    <property type="match status" value="1"/>
</dbReference>
<dbReference type="PANTHER" id="PTHR45790:SF3">
    <property type="entry name" value="S-ADENOSYL-L-METHIONINE-DEPENDENT UROPORPHYRINOGEN III METHYLTRANSFERASE, CHLOROPLASTIC"/>
    <property type="match status" value="1"/>
</dbReference>
<comment type="pathway">
    <text evidence="12">Porphyrin-containing compound metabolism; siroheme biosynthesis; precorrin-2 from uroporphyrinogen III: step 1/1.</text>
</comment>
<evidence type="ECO:0000256" key="13">
    <source>
        <dbReference type="ARBA" id="ARBA00047561"/>
    </source>
</evidence>
<dbReference type="AlphaFoldDB" id="A0A239PM24"/>
<dbReference type="SUPFAM" id="SSF75615">
    <property type="entry name" value="Siroheme synthase middle domains-like"/>
    <property type="match status" value="1"/>
</dbReference>
<accession>A0A239PM24</accession>
<dbReference type="CDD" id="cd11642">
    <property type="entry name" value="SUMT"/>
    <property type="match status" value="1"/>
</dbReference>
<sequence>MKQFPAFLDLSGRRIVIAGGGAAALQKARLFAAAGAELFVVGRPLVPALAEELADRAVLIERTAVANDFAAATLAVVAEDDEARAEALAAAAREQGALVNVVDRPELCDFLTPSIIDRGEVVVAVSTGGAAPVLGRRLRAQIETLLPARLGELAAFARSFRRAVAGKVPPPLRRRFWERFFDGPLAAQVLAGDARGAREAMLAEINRADAEAAGEGVVHIVGAGPGDPELLTLRALRLLQEADVILYDRLVGEEILALARRDAARVYVGKAKSNHALPQEEIEALLVRYAREGKRVVRLKGGDPFVFGRGGEELDALRAAGVRAFVTPGITAATGCAAAVGMPLTHRDHAQAVTFVTGHAKGEGDPDLDWSALARLGHTLVVYMGVGKARRIAENLIGAGRAPATPVAVVENGARPDQRALKGTLAELGALIEEGGVKGPAILVVGEVAALAEACTLDALARELAERAAA</sequence>
<feature type="active site" description="Proton donor" evidence="15">
    <location>
        <position position="270"/>
    </location>
</feature>
<dbReference type="Gene3D" id="3.40.1010.10">
    <property type="entry name" value="Cobalt-precorrin-4 Transmethylase, Domain 1"/>
    <property type="match status" value="1"/>
</dbReference>
<keyword evidence="21" id="KW-1185">Reference proteome</keyword>
<evidence type="ECO:0000256" key="14">
    <source>
        <dbReference type="ARBA" id="ARBA00060548"/>
    </source>
</evidence>
<dbReference type="Gene3D" id="3.30.160.110">
    <property type="entry name" value="Siroheme synthase, domain 2"/>
    <property type="match status" value="1"/>
</dbReference>
<name>A0A239PM24_9PROT</name>
<gene>
    <name evidence="20" type="ORF">SAMN06297382_0915</name>
</gene>
<evidence type="ECO:0000256" key="11">
    <source>
        <dbReference type="ARBA" id="ARBA00023268"/>
    </source>
</evidence>
<evidence type="ECO:0000256" key="15">
    <source>
        <dbReference type="PIRSR" id="PIRSR036426-1"/>
    </source>
</evidence>
<dbReference type="RefSeq" id="WP_089411359.1">
    <property type="nucleotide sequence ID" value="NZ_FZQA01000001.1"/>
</dbReference>
<dbReference type="SUPFAM" id="SSF53790">
    <property type="entry name" value="Tetrapyrrole methylase"/>
    <property type="match status" value="1"/>
</dbReference>